<reference evidence="3 4" key="1">
    <citation type="submission" date="2018-04" db="EMBL/GenBank/DDBJ databases">
        <authorList>
            <person name="Zhang X."/>
            <person name="Yuan J."/>
            <person name="Li F."/>
            <person name="Xiang J."/>
        </authorList>
    </citation>
    <scope>NUCLEOTIDE SEQUENCE [LARGE SCALE GENOMIC DNA]</scope>
    <source>
        <tissue evidence="3">Muscle</tissue>
    </source>
</reference>
<dbReference type="Pfam" id="PF00629">
    <property type="entry name" value="MAM"/>
    <property type="match status" value="2"/>
</dbReference>
<dbReference type="Gene3D" id="2.60.120.200">
    <property type="match status" value="2"/>
</dbReference>
<evidence type="ECO:0000259" key="2">
    <source>
        <dbReference type="PROSITE" id="PS50060"/>
    </source>
</evidence>
<dbReference type="SMR" id="A0A423TFH3"/>
<name>A0A423TFH3_PENVA</name>
<dbReference type="PANTHER" id="PTHR23282">
    <property type="entry name" value="APICAL ENDOSOMAL GLYCOPROTEIN PRECURSOR"/>
    <property type="match status" value="1"/>
</dbReference>
<keyword evidence="4" id="KW-1185">Reference proteome</keyword>
<reference evidence="3 4" key="2">
    <citation type="submission" date="2019-01" db="EMBL/GenBank/DDBJ databases">
        <title>The decoding of complex shrimp genome reveals the adaptation for benthos swimmer, frequently molting mechanism and breeding impact on genome.</title>
        <authorList>
            <person name="Sun Y."/>
            <person name="Gao Y."/>
            <person name="Yu Y."/>
        </authorList>
    </citation>
    <scope>NUCLEOTIDE SEQUENCE [LARGE SCALE GENOMIC DNA]</scope>
    <source>
        <tissue evidence="3">Muscle</tissue>
    </source>
</reference>
<protein>
    <recommendedName>
        <fullName evidence="2">MAM domain-containing protein</fullName>
    </recommendedName>
</protein>
<evidence type="ECO:0000256" key="1">
    <source>
        <dbReference type="SAM" id="MobiDB-lite"/>
    </source>
</evidence>
<accession>A0A423TFH3</accession>
<dbReference type="PROSITE" id="PS50060">
    <property type="entry name" value="MAM_2"/>
    <property type="match status" value="2"/>
</dbReference>
<evidence type="ECO:0000313" key="3">
    <source>
        <dbReference type="EMBL" id="ROT75234.1"/>
    </source>
</evidence>
<evidence type="ECO:0000313" key="4">
    <source>
        <dbReference type="Proteomes" id="UP000283509"/>
    </source>
</evidence>
<dbReference type="SMART" id="SM00137">
    <property type="entry name" value="MAM"/>
    <property type="match status" value="2"/>
</dbReference>
<dbReference type="AlphaFoldDB" id="A0A423TFH3"/>
<dbReference type="OrthoDB" id="409956at2759"/>
<dbReference type="CDD" id="cd06263">
    <property type="entry name" value="MAM"/>
    <property type="match status" value="2"/>
</dbReference>
<dbReference type="EMBL" id="QCYY01001798">
    <property type="protein sequence ID" value="ROT75234.1"/>
    <property type="molecule type" value="Genomic_DNA"/>
</dbReference>
<dbReference type="InterPro" id="IPR000998">
    <property type="entry name" value="MAM_dom"/>
</dbReference>
<sequence>MFQEGHPNSSRYGSVGITAEEDFWIAFQGSVLSAGGGDIGLDDITVSKEACGVQPPEAEVSPSEPPATEPPVITEWSCDFEDEGDWLCGMREVAGGWQVKAGWDAAEGPNPPLDHTTSSGDGHMLYLPGSKTEHAKLETPSLGFPGNSEASCLSLWYRIPTSEAGTLMAFMKDFNKDNDVPVLQLDGSWGSKYWLYAQTWLNPTTSGQFEVRLRGEPGGAEDAGIAVDDVRITAGACRWLRQCEFQDSTCLWEVEAQEDSFQWTVTTGQDNPRGPEKDHTFNENSGGYLTVYTNGTTPGVSSTLKSVTLPPSATCLNFWWAISGPDVGTLQIMLKGVSWDSWKVIWSLDSPADGDAGAQGEWHPGNIPYNHTDSGLVLAFHVINIKKNSGWIALDDVAGHEGTCAGKREKQIET</sequence>
<feature type="domain" description="MAM" evidence="2">
    <location>
        <begin position="76"/>
        <end position="239"/>
    </location>
</feature>
<dbReference type="InterPro" id="IPR013320">
    <property type="entry name" value="ConA-like_dom_sf"/>
</dbReference>
<dbReference type="InterPro" id="IPR051560">
    <property type="entry name" value="MAM_domain-containing"/>
</dbReference>
<organism evidence="3 4">
    <name type="scientific">Penaeus vannamei</name>
    <name type="common">Whiteleg shrimp</name>
    <name type="synonym">Litopenaeus vannamei</name>
    <dbReference type="NCBI Taxonomy" id="6689"/>
    <lineage>
        <taxon>Eukaryota</taxon>
        <taxon>Metazoa</taxon>
        <taxon>Ecdysozoa</taxon>
        <taxon>Arthropoda</taxon>
        <taxon>Crustacea</taxon>
        <taxon>Multicrustacea</taxon>
        <taxon>Malacostraca</taxon>
        <taxon>Eumalacostraca</taxon>
        <taxon>Eucarida</taxon>
        <taxon>Decapoda</taxon>
        <taxon>Dendrobranchiata</taxon>
        <taxon>Penaeoidea</taxon>
        <taxon>Penaeidae</taxon>
        <taxon>Penaeus</taxon>
    </lineage>
</organism>
<dbReference type="Proteomes" id="UP000283509">
    <property type="component" value="Unassembled WGS sequence"/>
</dbReference>
<comment type="caution">
    <text evidence="3">The sequence shown here is derived from an EMBL/GenBank/DDBJ whole genome shotgun (WGS) entry which is preliminary data.</text>
</comment>
<proteinExistence type="predicted"/>
<dbReference type="SUPFAM" id="SSF49899">
    <property type="entry name" value="Concanavalin A-like lectins/glucanases"/>
    <property type="match status" value="2"/>
</dbReference>
<gene>
    <name evidence="3" type="ORF">C7M84_006235</name>
</gene>
<dbReference type="PANTHER" id="PTHR23282:SF101">
    <property type="entry name" value="MAM DOMAIN-CONTAINING PROTEIN"/>
    <property type="match status" value="1"/>
</dbReference>
<dbReference type="GO" id="GO:0016020">
    <property type="term" value="C:membrane"/>
    <property type="evidence" value="ECO:0007669"/>
    <property type="project" value="InterPro"/>
</dbReference>
<feature type="region of interest" description="Disordered" evidence="1">
    <location>
        <begin position="52"/>
        <end position="72"/>
    </location>
</feature>
<feature type="domain" description="MAM" evidence="2">
    <location>
        <begin position="241"/>
        <end position="406"/>
    </location>
</feature>